<keyword evidence="6 15" id="KW-0418">Kinase</keyword>
<evidence type="ECO:0000313" key="15">
    <source>
        <dbReference type="EMBL" id="OBR82813.1"/>
    </source>
</evidence>
<evidence type="ECO:0000256" key="4">
    <source>
        <dbReference type="ARBA" id="ARBA00022679"/>
    </source>
</evidence>
<sequence length="601" mass="63395">MATKHFFNAQTDSSGSSLVAKHLEGLVACHGGSLVLHSDNIVAVNNHEQAKIAVISGCGSGHEPGMAHFVGRGMLTAAVQGELFASPSTRQIRKALKLCSQSAGIILIIINYTGDMLHFGLAAQQHNASGSTPVRSVIVADDVAVGRSRNSLVGRRGLAGAAIVMKLIGAAAAAGLDLQECGTLGDAIASNQATIGTSLDHIHVPGRSKEYGSLADDTLELGMGIHNEPGVRLISPVPKPVELISEMLALLLDAQDTERAYVPFDGNDAVLLTINNLGGVSLLELSAFTAHTVAILEKRFSIWPVRVVQGTLMSSLNAPGVSITLTNLTNVSRSTSTPIDRILQFYDAATDAAAWPRTALPSKDLTADATKLLEKVEVEEDRSSFSQDLAVVPAETETRLRLGCQNVISAEPMLTIWDTEMGDGDCGETLTRGVKSLLLWLDTVAGEPLSILSLLSRIVHICEEDMGGTLGAIFAIFFASYQKQVVESCVGKAGTAIEDVLLHSLAGGLEGLCKYTLAREGDRTVMDVLIPFVQKVTEDGLEAAVNLAKENAEGTRRLVPKLGRGTYVGEGSAGTSRPPDPGAYGVYEILRGLNGQSFEAL</sequence>
<protein>
    <submittedName>
        <fullName evidence="15">Dihydroxyacetone kinase</fullName>
    </submittedName>
</protein>
<dbReference type="Gene3D" id="1.25.40.340">
    <property type="match status" value="1"/>
</dbReference>
<dbReference type="InterPro" id="IPR004007">
    <property type="entry name" value="DhaL_dom"/>
</dbReference>
<organism evidence="15">
    <name type="scientific">Kwoniella dejecticola CBS 10117</name>
    <dbReference type="NCBI Taxonomy" id="1296121"/>
    <lineage>
        <taxon>Eukaryota</taxon>
        <taxon>Fungi</taxon>
        <taxon>Dikarya</taxon>
        <taxon>Basidiomycota</taxon>
        <taxon>Agaricomycotina</taxon>
        <taxon>Tremellomycetes</taxon>
        <taxon>Tremellales</taxon>
        <taxon>Cryptococcaceae</taxon>
        <taxon>Kwoniella</taxon>
    </lineage>
</organism>
<dbReference type="EMBL" id="KI894034">
    <property type="protein sequence ID" value="OBR82813.1"/>
    <property type="molecule type" value="Genomic_DNA"/>
</dbReference>
<feature type="binding site" evidence="12">
    <location>
        <begin position="59"/>
        <end position="62"/>
    </location>
    <ligand>
        <name>substrate</name>
    </ligand>
</feature>
<evidence type="ECO:0000256" key="2">
    <source>
        <dbReference type="ARBA" id="ARBA00004778"/>
    </source>
</evidence>
<dbReference type="SUPFAM" id="SSF82549">
    <property type="entry name" value="DAK1/DegV-like"/>
    <property type="match status" value="1"/>
</dbReference>
<evidence type="ECO:0000259" key="13">
    <source>
        <dbReference type="PROSITE" id="PS51480"/>
    </source>
</evidence>
<evidence type="ECO:0000256" key="11">
    <source>
        <dbReference type="PIRSR" id="PIRSR612734-1"/>
    </source>
</evidence>
<feature type="domain" description="DhaK" evidence="14">
    <location>
        <begin position="14"/>
        <end position="355"/>
    </location>
</feature>
<dbReference type="FunFam" id="3.30.1180.20:FF:000001">
    <property type="entry name" value="Dihydroxyacetone kinase 1"/>
    <property type="match status" value="1"/>
</dbReference>
<evidence type="ECO:0000259" key="14">
    <source>
        <dbReference type="PROSITE" id="PS51481"/>
    </source>
</evidence>
<dbReference type="GO" id="GO:0004371">
    <property type="term" value="F:glycerone kinase activity"/>
    <property type="evidence" value="ECO:0007669"/>
    <property type="project" value="UniProtKB-EC"/>
</dbReference>
<evidence type="ECO:0000256" key="6">
    <source>
        <dbReference type="ARBA" id="ARBA00022777"/>
    </source>
</evidence>
<dbReference type="GO" id="GO:0050354">
    <property type="term" value="F:triokinase activity"/>
    <property type="evidence" value="ECO:0007669"/>
    <property type="project" value="UniProtKB-EC"/>
</dbReference>
<dbReference type="InterPro" id="IPR050861">
    <property type="entry name" value="Dihydroxyacetone_Kinase"/>
</dbReference>
<comment type="pathway">
    <text evidence="2">Polyol metabolism; glycerol fermentation; glycerone phosphate from glycerol (oxidative route): step 2/2.</text>
</comment>
<dbReference type="InterPro" id="IPR012734">
    <property type="entry name" value="DhaK_ATP"/>
</dbReference>
<keyword evidence="4" id="KW-0808">Transferase</keyword>
<dbReference type="VEuPathDB" id="FungiDB:I303_06370"/>
<evidence type="ECO:0000256" key="3">
    <source>
        <dbReference type="ARBA" id="ARBA00008757"/>
    </source>
</evidence>
<proteinExistence type="inferred from homology"/>
<comment type="catalytic activity">
    <reaction evidence="9">
        <text>D-glyceraldehyde + ATP = D-glyceraldehyde 3-phosphate + ADP + H(+)</text>
        <dbReference type="Rhea" id="RHEA:13941"/>
        <dbReference type="ChEBI" id="CHEBI:15378"/>
        <dbReference type="ChEBI" id="CHEBI:17378"/>
        <dbReference type="ChEBI" id="CHEBI:30616"/>
        <dbReference type="ChEBI" id="CHEBI:59776"/>
        <dbReference type="ChEBI" id="CHEBI:456216"/>
        <dbReference type="EC" id="2.7.1.28"/>
    </reaction>
</comment>
<dbReference type="Pfam" id="PF02733">
    <property type="entry name" value="Dak1"/>
    <property type="match status" value="1"/>
</dbReference>
<dbReference type="GO" id="GO:0005524">
    <property type="term" value="F:ATP binding"/>
    <property type="evidence" value="ECO:0007669"/>
    <property type="project" value="UniProtKB-KW"/>
</dbReference>
<dbReference type="UniPathway" id="UPA00617">
    <property type="reaction ID" value="UER00669"/>
</dbReference>
<name>A0A1A5ZYE5_9TREE</name>
<feature type="domain" description="DhaL" evidence="13">
    <location>
        <begin position="394"/>
        <end position="595"/>
    </location>
</feature>
<dbReference type="GO" id="GO:0005829">
    <property type="term" value="C:cytosol"/>
    <property type="evidence" value="ECO:0007669"/>
    <property type="project" value="TreeGrafter"/>
</dbReference>
<dbReference type="Gene3D" id="3.30.1180.20">
    <property type="entry name" value="Dihydroxyacetone kinase, domain 2"/>
    <property type="match status" value="1"/>
</dbReference>
<gene>
    <name evidence="15" type="ORF">I303_06370</name>
</gene>
<evidence type="ECO:0000256" key="1">
    <source>
        <dbReference type="ARBA" id="ARBA00003264"/>
    </source>
</evidence>
<evidence type="ECO:0000256" key="9">
    <source>
        <dbReference type="ARBA" id="ARBA00047974"/>
    </source>
</evidence>
<feature type="active site" description="Tele-hemiaminal-histidine intermediate" evidence="11">
    <location>
        <position position="226"/>
    </location>
</feature>
<comment type="similarity">
    <text evidence="3">Belongs to the dihydroxyacetone kinase (DAK) family.</text>
</comment>
<dbReference type="PROSITE" id="PS51481">
    <property type="entry name" value="DHAK"/>
    <property type="match status" value="1"/>
</dbReference>
<dbReference type="STRING" id="1296121.A0A1A5ZYE5"/>
<evidence type="ECO:0000256" key="5">
    <source>
        <dbReference type="ARBA" id="ARBA00022741"/>
    </source>
</evidence>
<evidence type="ECO:0000256" key="10">
    <source>
        <dbReference type="ARBA" id="ARBA00048898"/>
    </source>
</evidence>
<comment type="function">
    <text evidence="1">Catalyzes both the phosphorylation of dihydroxyacetone and of glyceraldehyde.</text>
</comment>
<keyword evidence="8" id="KW-0067">ATP-binding</keyword>
<feature type="binding site" evidence="12">
    <location>
        <position position="115"/>
    </location>
    <ligand>
        <name>substrate</name>
    </ligand>
</feature>
<keyword evidence="5" id="KW-0547">Nucleotide-binding</keyword>
<dbReference type="SMART" id="SM01120">
    <property type="entry name" value="Dak2"/>
    <property type="match status" value="1"/>
</dbReference>
<dbReference type="InterPro" id="IPR036117">
    <property type="entry name" value="DhaL_dom_sf"/>
</dbReference>
<dbReference type="OrthoDB" id="1724672at2759"/>
<dbReference type="SUPFAM" id="SSF101473">
    <property type="entry name" value="DhaL-like"/>
    <property type="match status" value="1"/>
</dbReference>
<evidence type="ECO:0000256" key="8">
    <source>
        <dbReference type="ARBA" id="ARBA00022840"/>
    </source>
</evidence>
<dbReference type="PANTHER" id="PTHR28629">
    <property type="entry name" value="TRIOKINASE/FMN CYCLASE"/>
    <property type="match status" value="1"/>
</dbReference>
<keyword evidence="7" id="KW-0319">Glycerol metabolism</keyword>
<dbReference type="Pfam" id="PF02734">
    <property type="entry name" value="Dak2"/>
    <property type="match status" value="1"/>
</dbReference>
<dbReference type="NCBIfam" id="TIGR02361">
    <property type="entry name" value="dak_ATP"/>
    <property type="match status" value="1"/>
</dbReference>
<dbReference type="Gene3D" id="3.40.50.10440">
    <property type="entry name" value="Dihydroxyacetone kinase, domain 1"/>
    <property type="match status" value="1"/>
</dbReference>
<evidence type="ECO:0000256" key="7">
    <source>
        <dbReference type="ARBA" id="ARBA00022798"/>
    </source>
</evidence>
<dbReference type="InterPro" id="IPR004006">
    <property type="entry name" value="DhaK_dom"/>
</dbReference>
<evidence type="ECO:0000256" key="12">
    <source>
        <dbReference type="PIRSR" id="PIRSR612734-2"/>
    </source>
</evidence>
<dbReference type="PROSITE" id="PS51480">
    <property type="entry name" value="DHAL"/>
    <property type="match status" value="1"/>
</dbReference>
<dbReference type="FunFam" id="3.40.50.10440:FF:000001">
    <property type="entry name" value="Dihydroxyacetone kinase, DhaK subunit"/>
    <property type="match status" value="1"/>
</dbReference>
<comment type="catalytic activity">
    <reaction evidence="10">
        <text>dihydroxyacetone + ATP = dihydroxyacetone phosphate + ADP + H(+)</text>
        <dbReference type="Rhea" id="RHEA:15773"/>
        <dbReference type="ChEBI" id="CHEBI:15378"/>
        <dbReference type="ChEBI" id="CHEBI:16016"/>
        <dbReference type="ChEBI" id="CHEBI:30616"/>
        <dbReference type="ChEBI" id="CHEBI:57642"/>
        <dbReference type="ChEBI" id="CHEBI:456216"/>
        <dbReference type="EC" id="2.7.1.29"/>
    </reaction>
</comment>
<dbReference type="PANTHER" id="PTHR28629:SF1">
    <property type="entry name" value="YALI0F01606P"/>
    <property type="match status" value="1"/>
</dbReference>
<accession>A0A1A5ZYE5</accession>
<dbReference type="AlphaFoldDB" id="A0A1A5ZYE5"/>
<dbReference type="GO" id="GO:0019588">
    <property type="term" value="P:anaerobic glycerol catabolic process"/>
    <property type="evidence" value="ECO:0007669"/>
    <property type="project" value="UniProtKB-UniPathway"/>
</dbReference>
<reference evidence="15" key="1">
    <citation type="submission" date="2013-07" db="EMBL/GenBank/DDBJ databases">
        <title>The Genome Sequence of Cryptococcus dejecticola CBS10117.</title>
        <authorList>
            <consortium name="The Broad Institute Genome Sequencing Platform"/>
            <person name="Cuomo C."/>
            <person name="Litvintseva A."/>
            <person name="Chen Y."/>
            <person name="Heitman J."/>
            <person name="Sun S."/>
            <person name="Springer D."/>
            <person name="Dromer F."/>
            <person name="Young S.K."/>
            <person name="Zeng Q."/>
            <person name="Gargeya S."/>
            <person name="Fitzgerald M."/>
            <person name="Abouelleil A."/>
            <person name="Alvarado L."/>
            <person name="Berlin A.M."/>
            <person name="Chapman S.B."/>
            <person name="Dewar J."/>
            <person name="Goldberg J."/>
            <person name="Griggs A."/>
            <person name="Gujja S."/>
            <person name="Hansen M."/>
            <person name="Howarth C."/>
            <person name="Imamovic A."/>
            <person name="Larimer J."/>
            <person name="McCowan C."/>
            <person name="Murphy C."/>
            <person name="Pearson M."/>
            <person name="Priest M."/>
            <person name="Roberts A."/>
            <person name="Saif S."/>
            <person name="Shea T."/>
            <person name="Sykes S."/>
            <person name="Wortman J."/>
            <person name="Nusbaum C."/>
            <person name="Birren B."/>
        </authorList>
    </citation>
    <scope>NUCLEOTIDE SEQUENCE [LARGE SCALE GENOMIC DNA]</scope>
    <source>
        <strain evidence="15">CBS 10117</strain>
    </source>
</reference>